<dbReference type="EMBL" id="JXTC01000124">
    <property type="protein sequence ID" value="PON86882.1"/>
    <property type="molecule type" value="Genomic_DNA"/>
</dbReference>
<evidence type="ECO:0000313" key="1">
    <source>
        <dbReference type="EMBL" id="PON86882.1"/>
    </source>
</evidence>
<name>A0A2P5EN07_TREOI</name>
<gene>
    <name evidence="1" type="ORF">TorRG33x02_172660</name>
</gene>
<dbReference type="Proteomes" id="UP000237000">
    <property type="component" value="Unassembled WGS sequence"/>
</dbReference>
<accession>A0A2P5EN07</accession>
<dbReference type="InParanoid" id="A0A2P5EN07"/>
<proteinExistence type="predicted"/>
<reference evidence="2" key="1">
    <citation type="submission" date="2016-06" db="EMBL/GenBank/DDBJ databases">
        <title>Parallel loss of symbiosis genes in relatives of nitrogen-fixing non-legume Parasponia.</title>
        <authorList>
            <person name="Van Velzen R."/>
            <person name="Holmer R."/>
            <person name="Bu F."/>
            <person name="Rutten L."/>
            <person name="Van Zeijl A."/>
            <person name="Liu W."/>
            <person name="Santuari L."/>
            <person name="Cao Q."/>
            <person name="Sharma T."/>
            <person name="Shen D."/>
            <person name="Roswanjaya Y."/>
            <person name="Wardhani T."/>
            <person name="Kalhor M.S."/>
            <person name="Jansen J."/>
            <person name="Van den Hoogen J."/>
            <person name="Gungor B."/>
            <person name="Hartog M."/>
            <person name="Hontelez J."/>
            <person name="Verver J."/>
            <person name="Yang W.-C."/>
            <person name="Schijlen E."/>
            <person name="Repin R."/>
            <person name="Schilthuizen M."/>
            <person name="Schranz E."/>
            <person name="Heidstra R."/>
            <person name="Miyata K."/>
            <person name="Fedorova E."/>
            <person name="Kohlen W."/>
            <person name="Bisseling T."/>
            <person name="Smit S."/>
            <person name="Geurts R."/>
        </authorList>
    </citation>
    <scope>NUCLEOTIDE SEQUENCE [LARGE SCALE GENOMIC DNA]</scope>
    <source>
        <strain evidence="2">cv. RG33-2</strain>
    </source>
</reference>
<comment type="caution">
    <text evidence="1">The sequence shown here is derived from an EMBL/GenBank/DDBJ whole genome shotgun (WGS) entry which is preliminary data.</text>
</comment>
<protein>
    <submittedName>
        <fullName evidence="1">Uncharacterized protein</fullName>
    </submittedName>
</protein>
<dbReference type="AlphaFoldDB" id="A0A2P5EN07"/>
<keyword evidence="2" id="KW-1185">Reference proteome</keyword>
<evidence type="ECO:0000313" key="2">
    <source>
        <dbReference type="Proteomes" id="UP000237000"/>
    </source>
</evidence>
<organism evidence="1 2">
    <name type="scientific">Trema orientale</name>
    <name type="common">Charcoal tree</name>
    <name type="synonym">Celtis orientalis</name>
    <dbReference type="NCBI Taxonomy" id="63057"/>
    <lineage>
        <taxon>Eukaryota</taxon>
        <taxon>Viridiplantae</taxon>
        <taxon>Streptophyta</taxon>
        <taxon>Embryophyta</taxon>
        <taxon>Tracheophyta</taxon>
        <taxon>Spermatophyta</taxon>
        <taxon>Magnoliopsida</taxon>
        <taxon>eudicotyledons</taxon>
        <taxon>Gunneridae</taxon>
        <taxon>Pentapetalae</taxon>
        <taxon>rosids</taxon>
        <taxon>fabids</taxon>
        <taxon>Rosales</taxon>
        <taxon>Cannabaceae</taxon>
        <taxon>Trema</taxon>
    </lineage>
</organism>
<sequence>MPELSKSKMQQMITRISFKAVGEDDSHGAFGGLRVPYHLLQRPARAVAYIIGREARVRKYPEKRERERRKD</sequence>